<sequence length="315" mass="35182">MSEINRREFIAAVTTAATGTLGASCAMDTNAMADDSLGLSPIDAHVHVWTPDTDTYPLAEGYDKQSMKPASFTPAELFAACKPYSVDRIVLIQMSFYQYDNRYMIDTMKKHPGVFGGVAIVDSSRPDVAIRMSQLAEHGVRGFRLYANEKNTSGWATNDGINAMWRAGADRNLAMCLLTDPESLPAIHQQCERFPDTKVVIDHFARIGMTGTVNQKQLDQLKALSKFKNLYVKTSAFYALGNKRPPHTELAPMIRQLRDAFGADRLMWASDCPFQLDNGNTYQSSIELIRDRIEFLNAAEKRSILQTTAEKLFFS</sequence>
<dbReference type="PROSITE" id="PS51257">
    <property type="entry name" value="PROKAR_LIPOPROTEIN"/>
    <property type="match status" value="1"/>
</dbReference>
<evidence type="ECO:0000313" key="3">
    <source>
        <dbReference type="Proteomes" id="UP000320176"/>
    </source>
</evidence>
<comment type="caution">
    <text evidence="2">The sequence shown here is derived from an EMBL/GenBank/DDBJ whole genome shotgun (WGS) entry which is preliminary data.</text>
</comment>
<dbReference type="PANTHER" id="PTHR35563:SF2">
    <property type="entry name" value="BARREL METAL-DEPENDENT HYDROLASE, PUTATIVE (AFU_ORTHOLOGUE AFUA_1G16240)-RELATED"/>
    <property type="match status" value="1"/>
</dbReference>
<dbReference type="Gene3D" id="3.20.20.140">
    <property type="entry name" value="Metal-dependent hydrolases"/>
    <property type="match status" value="1"/>
</dbReference>
<evidence type="ECO:0000259" key="1">
    <source>
        <dbReference type="Pfam" id="PF04909"/>
    </source>
</evidence>
<dbReference type="InterPro" id="IPR006311">
    <property type="entry name" value="TAT_signal"/>
</dbReference>
<protein>
    <submittedName>
        <fullName evidence="2">4-sulfomuconolactone hydrolase</fullName>
        <ecNumber evidence="2">3.1.1.92</ecNumber>
    </submittedName>
</protein>
<dbReference type="InterPro" id="IPR032466">
    <property type="entry name" value="Metal_Hydrolase"/>
</dbReference>
<dbReference type="GO" id="GO:0102998">
    <property type="term" value="F:4-sulfomuconolactone hydrolase activity"/>
    <property type="evidence" value="ECO:0007669"/>
    <property type="project" value="UniProtKB-EC"/>
</dbReference>
<dbReference type="Proteomes" id="UP000320176">
    <property type="component" value="Unassembled WGS sequence"/>
</dbReference>
<dbReference type="PROSITE" id="PS51318">
    <property type="entry name" value="TAT"/>
    <property type="match status" value="1"/>
</dbReference>
<dbReference type="Pfam" id="PF04909">
    <property type="entry name" value="Amidohydro_2"/>
    <property type="match status" value="1"/>
</dbReference>
<keyword evidence="2" id="KW-0378">Hydrolase</keyword>
<dbReference type="SUPFAM" id="SSF51556">
    <property type="entry name" value="Metallo-dependent hydrolases"/>
    <property type="match status" value="1"/>
</dbReference>
<dbReference type="InterPro" id="IPR006680">
    <property type="entry name" value="Amidohydro-rel"/>
</dbReference>
<feature type="domain" description="Amidohydrolase-related" evidence="1">
    <location>
        <begin position="42"/>
        <end position="313"/>
    </location>
</feature>
<accession>A0A5C6B305</accession>
<name>A0A5C6B305_9BACT</name>
<evidence type="ECO:0000313" key="2">
    <source>
        <dbReference type="EMBL" id="TWU06503.1"/>
    </source>
</evidence>
<reference evidence="2 3" key="1">
    <citation type="submission" date="2019-02" db="EMBL/GenBank/DDBJ databases">
        <title>Deep-cultivation of Planctomycetes and their phenomic and genomic characterization uncovers novel biology.</title>
        <authorList>
            <person name="Wiegand S."/>
            <person name="Jogler M."/>
            <person name="Boedeker C."/>
            <person name="Pinto D."/>
            <person name="Vollmers J."/>
            <person name="Rivas-Marin E."/>
            <person name="Kohn T."/>
            <person name="Peeters S.H."/>
            <person name="Heuer A."/>
            <person name="Rast P."/>
            <person name="Oberbeckmann S."/>
            <person name="Bunk B."/>
            <person name="Jeske O."/>
            <person name="Meyerdierks A."/>
            <person name="Storesund J.E."/>
            <person name="Kallscheuer N."/>
            <person name="Luecker S."/>
            <person name="Lage O.M."/>
            <person name="Pohl T."/>
            <person name="Merkel B.J."/>
            <person name="Hornburger P."/>
            <person name="Mueller R.-W."/>
            <person name="Bruemmer F."/>
            <person name="Labrenz M."/>
            <person name="Spormann A.M."/>
            <person name="Op Den Camp H."/>
            <person name="Overmann J."/>
            <person name="Amann R."/>
            <person name="Jetten M.S.M."/>
            <person name="Mascher T."/>
            <person name="Medema M.H."/>
            <person name="Devos D.P."/>
            <person name="Kaster A.-K."/>
            <person name="Ovreas L."/>
            <person name="Rohde M."/>
            <person name="Galperin M.Y."/>
            <person name="Jogler C."/>
        </authorList>
    </citation>
    <scope>NUCLEOTIDE SEQUENCE [LARGE SCALE GENOMIC DNA]</scope>
    <source>
        <strain evidence="2 3">Pla52n</strain>
    </source>
</reference>
<dbReference type="EMBL" id="SJPN01000002">
    <property type="protein sequence ID" value="TWU06503.1"/>
    <property type="molecule type" value="Genomic_DNA"/>
</dbReference>
<proteinExistence type="predicted"/>
<dbReference type="EC" id="3.1.1.92" evidence="2"/>
<dbReference type="InterPro" id="IPR052358">
    <property type="entry name" value="Aro_Compnd_Degr_Hydrolases"/>
</dbReference>
<dbReference type="PANTHER" id="PTHR35563">
    <property type="entry name" value="BARREL METAL-DEPENDENT HYDROLASE, PUTATIVE (AFU_ORTHOLOGUE AFUA_1G16240)-RELATED"/>
    <property type="match status" value="1"/>
</dbReference>
<dbReference type="AlphaFoldDB" id="A0A5C6B305"/>
<gene>
    <name evidence="2" type="ORF">Pla52n_22250</name>
</gene>
<dbReference type="RefSeq" id="WP_197454489.1">
    <property type="nucleotide sequence ID" value="NZ_CP151726.1"/>
</dbReference>
<keyword evidence="3" id="KW-1185">Reference proteome</keyword>
<organism evidence="2 3">
    <name type="scientific">Stieleria varia</name>
    <dbReference type="NCBI Taxonomy" id="2528005"/>
    <lineage>
        <taxon>Bacteria</taxon>
        <taxon>Pseudomonadati</taxon>
        <taxon>Planctomycetota</taxon>
        <taxon>Planctomycetia</taxon>
        <taxon>Pirellulales</taxon>
        <taxon>Pirellulaceae</taxon>
        <taxon>Stieleria</taxon>
    </lineage>
</organism>